<keyword evidence="4 6" id="KW-0520">NAD</keyword>
<proteinExistence type="inferred from homology"/>
<dbReference type="InterPro" id="IPR023048">
    <property type="entry name" value="NADH:quinone_OxRdtase_FMN_depd"/>
</dbReference>
<dbReference type="Gene3D" id="3.40.50.360">
    <property type="match status" value="1"/>
</dbReference>
<feature type="binding site" evidence="6">
    <location>
        <begin position="137"/>
        <end position="140"/>
    </location>
    <ligand>
        <name>FMN</name>
        <dbReference type="ChEBI" id="CHEBI:58210"/>
    </ligand>
</feature>
<keyword evidence="1 6" id="KW-0285">Flavoprotein</keyword>
<evidence type="ECO:0000256" key="6">
    <source>
        <dbReference type="HAMAP-Rule" id="MF_01216"/>
    </source>
</evidence>
<organism evidence="8 9">
    <name type="scientific">Pokkaliibacter plantistimulans</name>
    <dbReference type="NCBI Taxonomy" id="1635171"/>
    <lineage>
        <taxon>Bacteria</taxon>
        <taxon>Pseudomonadati</taxon>
        <taxon>Pseudomonadota</taxon>
        <taxon>Gammaproteobacteria</taxon>
        <taxon>Oceanospirillales</taxon>
        <taxon>Balneatrichaceae</taxon>
        <taxon>Pokkaliibacter</taxon>
    </lineage>
</organism>
<dbReference type="RefSeq" id="WP_110189091.1">
    <property type="nucleotide sequence ID" value="NZ_CP177354.1"/>
</dbReference>
<dbReference type="PANTHER" id="PTHR43741:SF4">
    <property type="entry name" value="FMN-DEPENDENT NADH:QUINONE OXIDOREDUCTASE"/>
    <property type="match status" value="1"/>
</dbReference>
<dbReference type="InterPro" id="IPR003680">
    <property type="entry name" value="Flavodoxin_fold"/>
</dbReference>
<evidence type="ECO:0000256" key="4">
    <source>
        <dbReference type="ARBA" id="ARBA00023027"/>
    </source>
</evidence>
<evidence type="ECO:0000313" key="8">
    <source>
        <dbReference type="EMBL" id="PXF29552.1"/>
    </source>
</evidence>
<sequence length="199" mass="21543">MNILRVHSSARGTEAASYQLSQLIVDHWLSQQGDSAVVIDDLHADSLPHPDAPYSAALRGGEDPAEADGSLPLSDQLISQLRAADALILAAPMHNFTVPSALKAWIDHVVRIRHTFVATAEGKVGTLSDRPVYVAISTGGRLCGGRQPDFMTPYLKAVLEVIGLHQVQFFYVESTAMPDPQLRQAAWQQAVAEVKAHFA</sequence>
<comment type="caution">
    <text evidence="8">The sequence shown here is derived from an EMBL/GenBank/DDBJ whole genome shotgun (WGS) entry which is preliminary data.</text>
</comment>
<evidence type="ECO:0000256" key="1">
    <source>
        <dbReference type="ARBA" id="ARBA00022630"/>
    </source>
</evidence>
<dbReference type="InterPro" id="IPR050104">
    <property type="entry name" value="FMN-dep_NADH:Q_OxRdtase_AzoR1"/>
</dbReference>
<comment type="cofactor">
    <cofactor evidence="6">
        <name>FMN</name>
        <dbReference type="ChEBI" id="CHEBI:58210"/>
    </cofactor>
    <text evidence="6">Binds 1 FMN per subunit.</text>
</comment>
<dbReference type="Pfam" id="PF02525">
    <property type="entry name" value="Flavodoxin_2"/>
    <property type="match status" value="1"/>
</dbReference>
<feature type="binding site" evidence="6">
    <location>
        <position position="9"/>
    </location>
    <ligand>
        <name>FMN</name>
        <dbReference type="ChEBI" id="CHEBI:58210"/>
    </ligand>
</feature>
<gene>
    <name evidence="6" type="primary">azoR</name>
    <name evidence="8" type="ORF">WH50_20120</name>
</gene>
<evidence type="ECO:0000256" key="5">
    <source>
        <dbReference type="ARBA" id="ARBA00048542"/>
    </source>
</evidence>
<dbReference type="EC" id="1.6.5.-" evidence="6"/>
<keyword evidence="2 6" id="KW-0288">FMN</keyword>
<dbReference type="SUPFAM" id="SSF52218">
    <property type="entry name" value="Flavoproteins"/>
    <property type="match status" value="1"/>
</dbReference>
<comment type="function">
    <text evidence="6">Also exhibits azoreductase activity. Catalyzes the reductive cleavage of the azo bond in aromatic azo compounds to the corresponding amines.</text>
</comment>
<feature type="domain" description="Flavodoxin-like fold" evidence="7">
    <location>
        <begin position="1"/>
        <end position="197"/>
    </location>
</feature>
<comment type="catalytic activity">
    <reaction evidence="6">
        <text>2 a quinone + NADH + H(+) = 2 a 1,4-benzosemiquinone + NAD(+)</text>
        <dbReference type="Rhea" id="RHEA:65952"/>
        <dbReference type="ChEBI" id="CHEBI:15378"/>
        <dbReference type="ChEBI" id="CHEBI:57540"/>
        <dbReference type="ChEBI" id="CHEBI:57945"/>
        <dbReference type="ChEBI" id="CHEBI:132124"/>
        <dbReference type="ChEBI" id="CHEBI:134225"/>
    </reaction>
</comment>
<comment type="caution">
    <text evidence="6">Lacks conserved residue(s) required for the propagation of feature annotation.</text>
</comment>
<keyword evidence="9" id="KW-1185">Reference proteome</keyword>
<comment type="similarity">
    <text evidence="6">Belongs to the azoreductase type 1 family.</text>
</comment>
<dbReference type="EMBL" id="LAPT01000108">
    <property type="protein sequence ID" value="PXF29552.1"/>
    <property type="molecule type" value="Genomic_DNA"/>
</dbReference>
<evidence type="ECO:0000259" key="7">
    <source>
        <dbReference type="Pfam" id="PF02525"/>
    </source>
</evidence>
<protein>
    <recommendedName>
        <fullName evidence="6">FMN dependent NADH:quinone oxidoreductase</fullName>
        <ecNumber evidence="6">1.6.5.-</ecNumber>
    </recommendedName>
    <alternativeName>
        <fullName evidence="6">Azo-dye reductase</fullName>
    </alternativeName>
    <alternativeName>
        <fullName evidence="6">FMN-dependent NADH-azo compound oxidoreductase</fullName>
    </alternativeName>
    <alternativeName>
        <fullName evidence="6">FMN-dependent NADH-azoreductase</fullName>
        <ecNumber evidence="6">1.7.1.17</ecNumber>
    </alternativeName>
</protein>
<dbReference type="EC" id="1.7.1.17" evidence="6"/>
<dbReference type="InterPro" id="IPR029039">
    <property type="entry name" value="Flavoprotein-like_sf"/>
</dbReference>
<dbReference type="PANTHER" id="PTHR43741">
    <property type="entry name" value="FMN-DEPENDENT NADH-AZOREDUCTASE 1"/>
    <property type="match status" value="1"/>
</dbReference>
<dbReference type="Proteomes" id="UP000248090">
    <property type="component" value="Unassembled WGS sequence"/>
</dbReference>
<keyword evidence="3 6" id="KW-0560">Oxidoreductase</keyword>
<accession>A0ABX5LTL8</accession>
<evidence type="ECO:0000256" key="3">
    <source>
        <dbReference type="ARBA" id="ARBA00023002"/>
    </source>
</evidence>
<comment type="subunit">
    <text evidence="6">Homodimer.</text>
</comment>
<name>A0ABX5LTL8_9GAMM</name>
<dbReference type="HAMAP" id="MF_01216">
    <property type="entry name" value="Azoreductase_type1"/>
    <property type="match status" value="1"/>
</dbReference>
<comment type="catalytic activity">
    <reaction evidence="5">
        <text>N,N-dimethyl-1,4-phenylenediamine + anthranilate + 2 NAD(+) = 2-(4-dimethylaminophenyl)diazenylbenzoate + 2 NADH + 2 H(+)</text>
        <dbReference type="Rhea" id="RHEA:55872"/>
        <dbReference type="ChEBI" id="CHEBI:15378"/>
        <dbReference type="ChEBI" id="CHEBI:15783"/>
        <dbReference type="ChEBI" id="CHEBI:16567"/>
        <dbReference type="ChEBI" id="CHEBI:57540"/>
        <dbReference type="ChEBI" id="CHEBI:57945"/>
        <dbReference type="ChEBI" id="CHEBI:71579"/>
        <dbReference type="EC" id="1.7.1.17"/>
    </reaction>
    <physiologicalReaction direction="right-to-left" evidence="5">
        <dbReference type="Rhea" id="RHEA:55874"/>
    </physiologicalReaction>
</comment>
<evidence type="ECO:0000313" key="9">
    <source>
        <dbReference type="Proteomes" id="UP000248090"/>
    </source>
</evidence>
<comment type="function">
    <text evidence="6">Quinone reductase that provides resistance to thiol-specific stress caused by electrophilic quinones.</text>
</comment>
<evidence type="ECO:0000256" key="2">
    <source>
        <dbReference type="ARBA" id="ARBA00022643"/>
    </source>
</evidence>
<reference evidence="8 9" key="1">
    <citation type="submission" date="2015-03" db="EMBL/GenBank/DDBJ databases">
        <authorList>
            <person name="Krishnan R."/>
            <person name="Midha S."/>
            <person name="Patil P.B."/>
            <person name="Rameshkumar N."/>
        </authorList>
    </citation>
    <scope>NUCLEOTIDE SEQUENCE [LARGE SCALE GENOMIC DNA]</scope>
    <source>
        <strain evidence="8 9">L1E11</strain>
    </source>
</reference>